<evidence type="ECO:0000256" key="2">
    <source>
        <dbReference type="ARBA" id="ARBA00022741"/>
    </source>
</evidence>
<keyword evidence="4" id="KW-0347">Helicase</keyword>
<evidence type="ECO:0000313" key="10">
    <source>
        <dbReference type="Proteomes" id="UP001597343"/>
    </source>
</evidence>
<dbReference type="Pfam" id="PF13087">
    <property type="entry name" value="AAA_12"/>
    <property type="match status" value="1"/>
</dbReference>
<feature type="domain" description="DNA2/NAM7 helicase helicase" evidence="7">
    <location>
        <begin position="181"/>
        <end position="531"/>
    </location>
</feature>
<comment type="similarity">
    <text evidence="1">Belongs to the DNA2/NAM7 helicase family.</text>
</comment>
<accession>A0ABW4ZVU4</accession>
<dbReference type="Pfam" id="PF13086">
    <property type="entry name" value="AAA_11"/>
    <property type="match status" value="1"/>
</dbReference>
<sequence length="926" mass="107451">MDVNRIMILLKGEDKTEMVQTYKVEGEHVWITFSNSKTYRYRLTNFEIFKNPSVTELTEEMAVYANDIPLHNIAHIQNFGSKMRVVSKDGKSDVYDSISIRVECTGISKGKAISTLDYWKVISRYTSSKDEERNKEKSFLKKQFDGLTFVSPRSVLSCYLKGDPIRVNRSVESDTIFPFRFNLSQKEALDRALSSQISIIEGPPGTGKTQTILNILANLAIMQNKTVAVVSGNNAAVQNVKDKLEAQGYHFFVAALGNDKNKKQFFENPPQQDVSAWQSDIAEGELMAQINKMNGDLHRLMEVEKMKAKLQQKLSAYRLEREHFAAYYEQQEIDQIRRLSFYRQTPEKIISFIAEHQLKAERGRLGQLIYKARALFLYGFTDFTRLRKNEIEVILNFQREYYDLKVEQLGEQIDSLQHELDQGSFRSLQQNYQQISEQLFRHKLFKKYDQRASVKATASTYKRNFTKFVTHFPIMLSTTHSLRNCVPEHFMFDYVILDESSQVDLLTGALALSCCKNAIIVGDMKQLPHIVDQKIAKRLGDVGVDVDEPYDYFKHNLLSSMLALYGDTVPKVMLKEHYRCPPRIIEFCNQKYYRGELVAFTTESAEDQPLLIYHTVDGNHMREVTHGRKGRFNQRELDVIQHEVLVDLEAAIKSHSDIGFATPYRIQVEKASDQLVEEIESDTIHKYQGREKPTMILSTVLDRTRPGVTGLKFVNDPRMINVAVSRAQQRFILVTDKSLFRDYSSEIGDLIRYMEYSTLDDNVVESEIVSVFDLLYKEYSDKLRSFKEKIIHRSKNKSENIVWTLLSEILQDEAYEQLECSEQVYIRNLLRDKELKKLDERERQYVNNGASVDFVIFHRLDKFPVLAIEVDGFSYHENDPHQLERDRMKDHILDVYGLPILRLPTTGSREDEKIRGKLDIILNRGT</sequence>
<keyword evidence="10" id="KW-1185">Reference proteome</keyword>
<dbReference type="InterPro" id="IPR024402">
    <property type="entry name" value="DUF2726"/>
</dbReference>
<dbReference type="Proteomes" id="UP001597343">
    <property type="component" value="Unassembled WGS sequence"/>
</dbReference>
<name>A0ABW4ZVU4_9BACL</name>
<evidence type="ECO:0000259" key="6">
    <source>
        <dbReference type="Pfam" id="PF10881"/>
    </source>
</evidence>
<dbReference type="InterPro" id="IPR041677">
    <property type="entry name" value="DNA2/NAM7_AAA_11"/>
</dbReference>
<evidence type="ECO:0000259" key="7">
    <source>
        <dbReference type="Pfam" id="PF13086"/>
    </source>
</evidence>
<dbReference type="EMBL" id="JBHUIO010000005">
    <property type="protein sequence ID" value="MFD2169774.1"/>
    <property type="molecule type" value="Genomic_DNA"/>
</dbReference>
<gene>
    <name evidence="9" type="ORF">ACFSOY_07165</name>
</gene>
<organism evidence="9 10">
    <name type="scientific">Tumebacillus lipolyticus</name>
    <dbReference type="NCBI Taxonomy" id="1280370"/>
    <lineage>
        <taxon>Bacteria</taxon>
        <taxon>Bacillati</taxon>
        <taxon>Bacillota</taxon>
        <taxon>Bacilli</taxon>
        <taxon>Bacillales</taxon>
        <taxon>Alicyclobacillaceae</taxon>
        <taxon>Tumebacillus</taxon>
    </lineage>
</organism>
<evidence type="ECO:0000256" key="1">
    <source>
        <dbReference type="ARBA" id="ARBA00007913"/>
    </source>
</evidence>
<dbReference type="InterPro" id="IPR047187">
    <property type="entry name" value="SF1_C_Upf1"/>
</dbReference>
<feature type="domain" description="DUF2726" evidence="6">
    <location>
        <begin position="796"/>
        <end position="918"/>
    </location>
</feature>
<proteinExistence type="inferred from homology"/>
<evidence type="ECO:0000256" key="5">
    <source>
        <dbReference type="ARBA" id="ARBA00022840"/>
    </source>
</evidence>
<dbReference type="InterPro" id="IPR041679">
    <property type="entry name" value="DNA2/NAM7-like_C"/>
</dbReference>
<comment type="caution">
    <text evidence="9">The sequence shown here is derived from an EMBL/GenBank/DDBJ whole genome shotgun (WGS) entry which is preliminary data.</text>
</comment>
<dbReference type="PANTHER" id="PTHR43788:SF8">
    <property type="entry name" value="DNA-BINDING PROTEIN SMUBP-2"/>
    <property type="match status" value="1"/>
</dbReference>
<evidence type="ECO:0000313" key="9">
    <source>
        <dbReference type="EMBL" id="MFD2169774.1"/>
    </source>
</evidence>
<dbReference type="Gene3D" id="3.40.960.10">
    <property type="entry name" value="VSR Endonuclease"/>
    <property type="match status" value="1"/>
</dbReference>
<dbReference type="InterPro" id="IPR027417">
    <property type="entry name" value="P-loop_NTPase"/>
</dbReference>
<evidence type="ECO:0000256" key="4">
    <source>
        <dbReference type="ARBA" id="ARBA00022806"/>
    </source>
</evidence>
<dbReference type="PANTHER" id="PTHR43788">
    <property type="entry name" value="DNA2/NAM7 HELICASE FAMILY MEMBER"/>
    <property type="match status" value="1"/>
</dbReference>
<keyword evidence="2" id="KW-0547">Nucleotide-binding</keyword>
<dbReference type="Pfam" id="PF10881">
    <property type="entry name" value="DUF2726"/>
    <property type="match status" value="1"/>
</dbReference>
<dbReference type="InterPro" id="IPR050534">
    <property type="entry name" value="Coronavir_polyprotein_1ab"/>
</dbReference>
<dbReference type="Gene3D" id="3.40.50.300">
    <property type="entry name" value="P-loop containing nucleotide triphosphate hydrolases"/>
    <property type="match status" value="3"/>
</dbReference>
<dbReference type="RefSeq" id="WP_386045184.1">
    <property type="nucleotide sequence ID" value="NZ_JBHUIO010000005.1"/>
</dbReference>
<keyword evidence="5" id="KW-0067">ATP-binding</keyword>
<dbReference type="CDD" id="cd17934">
    <property type="entry name" value="DEXXQc_Upf1-like"/>
    <property type="match status" value="1"/>
</dbReference>
<dbReference type="SUPFAM" id="SSF52540">
    <property type="entry name" value="P-loop containing nucleoside triphosphate hydrolases"/>
    <property type="match status" value="1"/>
</dbReference>
<feature type="domain" description="DNA2/NAM7 helicase-like C-terminal" evidence="8">
    <location>
        <begin position="560"/>
        <end position="737"/>
    </location>
</feature>
<reference evidence="10" key="1">
    <citation type="journal article" date="2019" name="Int. J. Syst. Evol. Microbiol.">
        <title>The Global Catalogue of Microorganisms (GCM) 10K type strain sequencing project: providing services to taxonomists for standard genome sequencing and annotation.</title>
        <authorList>
            <consortium name="The Broad Institute Genomics Platform"/>
            <consortium name="The Broad Institute Genome Sequencing Center for Infectious Disease"/>
            <person name="Wu L."/>
            <person name="Ma J."/>
        </authorList>
    </citation>
    <scope>NUCLEOTIDE SEQUENCE [LARGE SCALE GENOMIC DNA]</scope>
    <source>
        <strain evidence="10">CGMCC 1.13574</strain>
    </source>
</reference>
<dbReference type="CDD" id="cd18808">
    <property type="entry name" value="SF1_C_Upf1"/>
    <property type="match status" value="1"/>
</dbReference>
<protein>
    <submittedName>
        <fullName evidence="9">AAA domain-containing protein</fullName>
    </submittedName>
</protein>
<evidence type="ECO:0000256" key="3">
    <source>
        <dbReference type="ARBA" id="ARBA00022801"/>
    </source>
</evidence>
<keyword evidence="3" id="KW-0378">Hydrolase</keyword>
<evidence type="ECO:0000259" key="8">
    <source>
        <dbReference type="Pfam" id="PF13087"/>
    </source>
</evidence>